<gene>
    <name evidence="1" type="ORF">INT48_001175</name>
</gene>
<accession>A0A8H7VUH3</accession>
<proteinExistence type="predicted"/>
<protein>
    <submittedName>
        <fullName evidence="1">Uncharacterized protein</fullName>
    </submittedName>
</protein>
<dbReference type="AlphaFoldDB" id="A0A8H7VUH3"/>
<dbReference type="Proteomes" id="UP000613177">
    <property type="component" value="Unassembled WGS sequence"/>
</dbReference>
<comment type="caution">
    <text evidence="1">The sequence shown here is derived from an EMBL/GenBank/DDBJ whole genome shotgun (WGS) entry which is preliminary data.</text>
</comment>
<reference evidence="1" key="1">
    <citation type="submission" date="2021-01" db="EMBL/GenBank/DDBJ databases">
        <title>Metabolic potential, ecology and presence of endohyphal bacteria is reflected in genomic diversity of Mucoromycotina.</title>
        <authorList>
            <person name="Muszewska A."/>
            <person name="Okrasinska A."/>
            <person name="Steczkiewicz K."/>
            <person name="Drgas O."/>
            <person name="Orlowska M."/>
            <person name="Perlinska-Lenart U."/>
            <person name="Aleksandrzak-Piekarczyk T."/>
            <person name="Szatraj K."/>
            <person name="Zielenkiewicz U."/>
            <person name="Pilsyk S."/>
            <person name="Malc E."/>
            <person name="Mieczkowski P."/>
            <person name="Kruszewska J.S."/>
            <person name="Biernat P."/>
            <person name="Pawlowska J."/>
        </authorList>
    </citation>
    <scope>NUCLEOTIDE SEQUENCE</scope>
    <source>
        <strain evidence="1">WA0000018081</strain>
    </source>
</reference>
<dbReference type="EMBL" id="JAEPRE010000291">
    <property type="protein sequence ID" value="KAG2229268.1"/>
    <property type="molecule type" value="Genomic_DNA"/>
</dbReference>
<evidence type="ECO:0000313" key="2">
    <source>
        <dbReference type="Proteomes" id="UP000613177"/>
    </source>
</evidence>
<sequence length="144" mass="17107">MEEIESLVNEKQHQYLKDFARYHKNDDYSIHEDKTCLQYFKTLKSQAIFRGYETATYNRESLASGTAVKVTEDIFNEFNKRSNSPKLNQGTKTRRVYDSDDSEEEVVIYKKKSISIWELWEKLILKMKTGDMHEYKVTVAFILK</sequence>
<evidence type="ECO:0000313" key="1">
    <source>
        <dbReference type="EMBL" id="KAG2229268.1"/>
    </source>
</evidence>
<name>A0A8H7VUH3_9FUNG</name>
<keyword evidence="2" id="KW-1185">Reference proteome</keyword>
<organism evidence="1 2">
    <name type="scientific">Thamnidium elegans</name>
    <dbReference type="NCBI Taxonomy" id="101142"/>
    <lineage>
        <taxon>Eukaryota</taxon>
        <taxon>Fungi</taxon>
        <taxon>Fungi incertae sedis</taxon>
        <taxon>Mucoromycota</taxon>
        <taxon>Mucoromycotina</taxon>
        <taxon>Mucoromycetes</taxon>
        <taxon>Mucorales</taxon>
        <taxon>Mucorineae</taxon>
        <taxon>Mucoraceae</taxon>
        <taxon>Thamnidium</taxon>
    </lineage>
</organism>